<evidence type="ECO:0000313" key="2">
    <source>
        <dbReference type="EMBL" id="XBM46519.1"/>
    </source>
</evidence>
<dbReference type="Pfam" id="PF00753">
    <property type="entry name" value="Lactamase_B"/>
    <property type="match status" value="1"/>
</dbReference>
<reference evidence="2" key="1">
    <citation type="submission" date="2024-05" db="EMBL/GenBank/DDBJ databases">
        <title>The Natural Products Discovery Center: Release of the First 8490 Sequenced Strains for Exploring Actinobacteria Biosynthetic Diversity.</title>
        <authorList>
            <person name="Kalkreuter E."/>
            <person name="Kautsar S.A."/>
            <person name="Yang D."/>
            <person name="Bader C.D."/>
            <person name="Teijaro C.N."/>
            <person name="Fluegel L."/>
            <person name="Davis C.M."/>
            <person name="Simpson J.R."/>
            <person name="Lauterbach L."/>
            <person name="Steele A.D."/>
            <person name="Gui C."/>
            <person name="Meng S."/>
            <person name="Li G."/>
            <person name="Viehrig K."/>
            <person name="Ye F."/>
            <person name="Su P."/>
            <person name="Kiefer A.F."/>
            <person name="Nichols A."/>
            <person name="Cepeda A.J."/>
            <person name="Yan W."/>
            <person name="Fan B."/>
            <person name="Jiang Y."/>
            <person name="Adhikari A."/>
            <person name="Zheng C.-J."/>
            <person name="Schuster L."/>
            <person name="Cowan T.M."/>
            <person name="Smanski M.J."/>
            <person name="Chevrette M.G."/>
            <person name="de Carvalho L.P.S."/>
            <person name="Shen B."/>
        </authorList>
    </citation>
    <scope>NUCLEOTIDE SEQUENCE</scope>
    <source>
        <strain evidence="2">NPDC080035</strain>
    </source>
</reference>
<dbReference type="Gene3D" id="3.60.15.10">
    <property type="entry name" value="Ribonuclease Z/Hydroxyacylglutathione hydrolase-like"/>
    <property type="match status" value="1"/>
</dbReference>
<evidence type="ECO:0000259" key="1">
    <source>
        <dbReference type="SMART" id="SM00849"/>
    </source>
</evidence>
<dbReference type="InterPro" id="IPR050855">
    <property type="entry name" value="NDM-1-like"/>
</dbReference>
<dbReference type="SMART" id="SM00849">
    <property type="entry name" value="Lactamase_B"/>
    <property type="match status" value="1"/>
</dbReference>
<dbReference type="InterPro" id="IPR001279">
    <property type="entry name" value="Metallo-B-lactamas"/>
</dbReference>
<gene>
    <name evidence="2" type="ORF">AAME72_10470</name>
</gene>
<accession>A0AAU7G991</accession>
<dbReference type="InterPro" id="IPR036866">
    <property type="entry name" value="RibonucZ/Hydroxyglut_hydro"/>
</dbReference>
<proteinExistence type="predicted"/>
<feature type="domain" description="Metallo-beta-lactamase" evidence="1">
    <location>
        <begin position="18"/>
        <end position="204"/>
    </location>
</feature>
<sequence length="270" mass="28420">MLRRVAEGVLVHESTFCQSNAVVVEGPSGVLVIDAGVHEAEITCLAGDLAAAGETVAAGFSTHPHWDHLLWHQALGAPPRWATALGATTAHARLAGGIDRARFGIPEDVPFELLGAVDGLPGGTAEVPWDGPRVRIVEHRAHTVGHAALLIEERGVLVAGDMLSDVFVPMLDLRDATDPLGDYREALDLLEGVADGVEAVIPGHGSVGRAKDLRARIALDRAYVDALTADRDPDDPRVGPTAKPGWEFVGDVHARQVGVLADRRASDGAD</sequence>
<protein>
    <submittedName>
        <fullName evidence="2">MBL fold metallo-hydrolase</fullName>
    </submittedName>
</protein>
<dbReference type="AlphaFoldDB" id="A0AAU7G991"/>
<dbReference type="PANTHER" id="PTHR42951">
    <property type="entry name" value="METALLO-BETA-LACTAMASE DOMAIN-CONTAINING"/>
    <property type="match status" value="1"/>
</dbReference>
<dbReference type="SUPFAM" id="SSF56281">
    <property type="entry name" value="Metallo-hydrolase/oxidoreductase"/>
    <property type="match status" value="1"/>
</dbReference>
<dbReference type="EMBL" id="CP157390">
    <property type="protein sequence ID" value="XBM46519.1"/>
    <property type="molecule type" value="Genomic_DNA"/>
</dbReference>
<dbReference type="PANTHER" id="PTHR42951:SF22">
    <property type="entry name" value="METALLO BETA-LACTAMASE SUPERFAMILY LIPOPROTEIN"/>
    <property type="match status" value="1"/>
</dbReference>
<name>A0AAU7G991_9MICO</name>
<organism evidence="2">
    <name type="scientific">Leifsonia sp. NPDC080035</name>
    <dbReference type="NCBI Taxonomy" id="3143936"/>
    <lineage>
        <taxon>Bacteria</taxon>
        <taxon>Bacillati</taxon>
        <taxon>Actinomycetota</taxon>
        <taxon>Actinomycetes</taxon>
        <taxon>Micrococcales</taxon>
        <taxon>Microbacteriaceae</taxon>
        <taxon>Leifsonia</taxon>
    </lineage>
</organism>
<dbReference type="RefSeq" id="WP_348786504.1">
    <property type="nucleotide sequence ID" value="NZ_CP157390.1"/>
</dbReference>